<dbReference type="Proteomes" id="UP000324832">
    <property type="component" value="Unassembled WGS sequence"/>
</dbReference>
<dbReference type="InterPro" id="IPR019327">
    <property type="entry name" value="WKF"/>
</dbReference>
<evidence type="ECO:0000313" key="3">
    <source>
        <dbReference type="EMBL" id="VVC96170.1"/>
    </source>
</evidence>
<dbReference type="PANTHER" id="PTHR22306:SF2">
    <property type="entry name" value="CHROMOSOME 7 OPEN READING FRAME 50"/>
    <property type="match status" value="1"/>
</dbReference>
<feature type="domain" description="WKF" evidence="2">
    <location>
        <begin position="103"/>
        <end position="165"/>
    </location>
</feature>
<evidence type="ECO:0000313" key="4">
    <source>
        <dbReference type="Proteomes" id="UP000324832"/>
    </source>
</evidence>
<gene>
    <name evidence="3" type="ORF">LSINAPIS_LOCUS7721</name>
</gene>
<protein>
    <recommendedName>
        <fullName evidence="2">WKF domain-containing protein</fullName>
    </recommendedName>
</protein>
<proteinExistence type="predicted"/>
<evidence type="ECO:0000259" key="2">
    <source>
        <dbReference type="Pfam" id="PF10180"/>
    </source>
</evidence>
<evidence type="ECO:0000256" key="1">
    <source>
        <dbReference type="SAM" id="MobiDB-lite"/>
    </source>
</evidence>
<accession>A0A5E4QGM2</accession>
<sequence>MGKRKNKKSFESESNEIDTDNVIDENINMGEKHIDENISDSESESEPKKPKKKKKNKEPIPSEESSSKKGKKSIRQMKKERYAERQAEAAALSKDQFKTQCLNYLSQWKHDRQNWKFMKVKQGWLYRNKFSKELVPESLWPVLVEYFDSAQGNIRKMLLDDANKIIKQMDDWMESQDKNNDLHNEDETETNDSSKPDDIVYNRARNLIQCLQE</sequence>
<feature type="compositionally biased region" description="Acidic residues" evidence="1">
    <location>
        <begin position="13"/>
        <end position="23"/>
    </location>
</feature>
<feature type="region of interest" description="Disordered" evidence="1">
    <location>
        <begin position="176"/>
        <end position="198"/>
    </location>
</feature>
<feature type="region of interest" description="Disordered" evidence="1">
    <location>
        <begin position="1"/>
        <end position="82"/>
    </location>
</feature>
<name>A0A5E4QGM2_9NEOP</name>
<dbReference type="PANTHER" id="PTHR22306">
    <property type="entry name" value="CHROMOSOME 7 OPEN READING FRAME 50"/>
    <property type="match status" value="1"/>
</dbReference>
<organism evidence="3 4">
    <name type="scientific">Leptidea sinapis</name>
    <dbReference type="NCBI Taxonomy" id="189913"/>
    <lineage>
        <taxon>Eukaryota</taxon>
        <taxon>Metazoa</taxon>
        <taxon>Ecdysozoa</taxon>
        <taxon>Arthropoda</taxon>
        <taxon>Hexapoda</taxon>
        <taxon>Insecta</taxon>
        <taxon>Pterygota</taxon>
        <taxon>Neoptera</taxon>
        <taxon>Endopterygota</taxon>
        <taxon>Lepidoptera</taxon>
        <taxon>Glossata</taxon>
        <taxon>Ditrysia</taxon>
        <taxon>Papilionoidea</taxon>
        <taxon>Pieridae</taxon>
        <taxon>Dismorphiinae</taxon>
        <taxon>Leptidea</taxon>
    </lineage>
</organism>
<dbReference type="AlphaFoldDB" id="A0A5E4QGM2"/>
<feature type="compositionally biased region" description="Basic and acidic residues" evidence="1">
    <location>
        <begin position="176"/>
        <end position="185"/>
    </location>
</feature>
<keyword evidence="4" id="KW-1185">Reference proteome</keyword>
<reference evidence="3 4" key="1">
    <citation type="submission" date="2017-07" db="EMBL/GenBank/DDBJ databases">
        <authorList>
            <person name="Talla V."/>
            <person name="Backstrom N."/>
        </authorList>
    </citation>
    <scope>NUCLEOTIDE SEQUENCE [LARGE SCALE GENOMIC DNA]</scope>
</reference>
<dbReference type="EMBL" id="FZQP02002582">
    <property type="protein sequence ID" value="VVC96170.1"/>
    <property type="molecule type" value="Genomic_DNA"/>
</dbReference>
<dbReference type="Pfam" id="PF10180">
    <property type="entry name" value="WKF"/>
    <property type="match status" value="1"/>
</dbReference>